<keyword evidence="9" id="KW-0539">Nucleus</keyword>
<proteinExistence type="predicted"/>
<feature type="domain" description="C2H2-type" evidence="12">
    <location>
        <begin position="522"/>
        <end position="550"/>
    </location>
</feature>
<dbReference type="GO" id="GO:0005634">
    <property type="term" value="C:nucleus"/>
    <property type="evidence" value="ECO:0007669"/>
    <property type="project" value="UniProtKB-SubCell"/>
</dbReference>
<feature type="domain" description="C2H2-type" evidence="12">
    <location>
        <begin position="281"/>
        <end position="308"/>
    </location>
</feature>
<dbReference type="FunFam" id="3.30.160.60:FF:000100">
    <property type="entry name" value="Zinc finger 45-like"/>
    <property type="match status" value="1"/>
</dbReference>
<feature type="domain" description="ZAD" evidence="13">
    <location>
        <begin position="10"/>
        <end position="83"/>
    </location>
</feature>
<dbReference type="GO" id="GO:0000981">
    <property type="term" value="F:DNA-binding transcription factor activity, RNA polymerase II-specific"/>
    <property type="evidence" value="ECO:0007669"/>
    <property type="project" value="TreeGrafter"/>
</dbReference>
<keyword evidence="8" id="KW-0804">Transcription</keyword>
<dbReference type="SUPFAM" id="SSF57667">
    <property type="entry name" value="beta-beta-alpha zinc fingers"/>
    <property type="match status" value="6"/>
</dbReference>
<dbReference type="PANTHER" id="PTHR24394">
    <property type="entry name" value="ZINC FINGER PROTEIN"/>
    <property type="match status" value="1"/>
</dbReference>
<dbReference type="FunFam" id="3.30.160.60:FF:000303">
    <property type="entry name" value="Zinc finger protein 41"/>
    <property type="match status" value="1"/>
</dbReference>
<evidence type="ECO:0000256" key="7">
    <source>
        <dbReference type="ARBA" id="ARBA00023125"/>
    </source>
</evidence>
<dbReference type="SMART" id="SM00355">
    <property type="entry name" value="ZnF_C2H2"/>
    <property type="match status" value="11"/>
</dbReference>
<keyword evidence="2 11" id="KW-0479">Metal-binding</keyword>
<dbReference type="EMBL" id="JARQZJ010000079">
    <property type="protein sequence ID" value="KAK9882643.1"/>
    <property type="molecule type" value="Genomic_DNA"/>
</dbReference>
<keyword evidence="3" id="KW-0677">Repeat</keyword>
<evidence type="ECO:0000256" key="1">
    <source>
        <dbReference type="ARBA" id="ARBA00004123"/>
    </source>
</evidence>
<reference evidence="14 15" key="1">
    <citation type="submission" date="2023-03" db="EMBL/GenBank/DDBJ databases">
        <title>Genome insight into feeding habits of ladybird beetles.</title>
        <authorList>
            <person name="Li H.-S."/>
            <person name="Huang Y.-H."/>
            <person name="Pang H."/>
        </authorList>
    </citation>
    <scope>NUCLEOTIDE SEQUENCE [LARGE SCALE GENOMIC DNA]</scope>
    <source>
        <strain evidence="14">SYSU_2023b</strain>
        <tissue evidence="14">Whole body</tissue>
    </source>
</reference>
<feature type="binding site" evidence="11">
    <location>
        <position position="59"/>
    </location>
    <ligand>
        <name>Zn(2+)</name>
        <dbReference type="ChEBI" id="CHEBI:29105"/>
    </ligand>
</feature>
<feature type="domain" description="C2H2-type" evidence="12">
    <location>
        <begin position="223"/>
        <end position="252"/>
    </location>
</feature>
<evidence type="ECO:0000256" key="2">
    <source>
        <dbReference type="ARBA" id="ARBA00022723"/>
    </source>
</evidence>
<dbReference type="FunFam" id="3.30.160.60:FF:000446">
    <property type="entry name" value="Zinc finger protein"/>
    <property type="match status" value="1"/>
</dbReference>
<feature type="domain" description="C2H2-type" evidence="12">
    <location>
        <begin position="410"/>
        <end position="437"/>
    </location>
</feature>
<dbReference type="PROSITE" id="PS00028">
    <property type="entry name" value="ZINC_FINGER_C2H2_1"/>
    <property type="match status" value="10"/>
</dbReference>
<evidence type="ECO:0000256" key="9">
    <source>
        <dbReference type="ARBA" id="ARBA00023242"/>
    </source>
</evidence>
<dbReference type="InterPro" id="IPR012934">
    <property type="entry name" value="Znf_AD"/>
</dbReference>
<feature type="binding site" evidence="11">
    <location>
        <position position="12"/>
    </location>
    <ligand>
        <name>Zn(2+)</name>
        <dbReference type="ChEBI" id="CHEBI:29105"/>
    </ligand>
</feature>
<keyword evidence="7" id="KW-0238">DNA-binding</keyword>
<dbReference type="PROSITE" id="PS51915">
    <property type="entry name" value="ZAD"/>
    <property type="match status" value="1"/>
</dbReference>
<feature type="binding site" evidence="11">
    <location>
        <position position="15"/>
    </location>
    <ligand>
        <name>Zn(2+)</name>
        <dbReference type="ChEBI" id="CHEBI:29105"/>
    </ligand>
</feature>
<evidence type="ECO:0000256" key="8">
    <source>
        <dbReference type="ARBA" id="ARBA00023163"/>
    </source>
</evidence>
<dbReference type="InterPro" id="IPR013087">
    <property type="entry name" value="Znf_C2H2_type"/>
</dbReference>
<evidence type="ECO:0008006" key="16">
    <source>
        <dbReference type="Google" id="ProtNLM"/>
    </source>
</evidence>
<keyword evidence="5 11" id="KW-0862">Zinc</keyword>
<dbReference type="GO" id="GO:0048598">
    <property type="term" value="P:embryonic morphogenesis"/>
    <property type="evidence" value="ECO:0007669"/>
    <property type="project" value="UniProtKB-ARBA"/>
</dbReference>
<accession>A0AAW1UNA1</accession>
<gene>
    <name evidence="14" type="ORF">WA026_022512</name>
</gene>
<keyword evidence="4 10" id="KW-0863">Zinc-finger</keyword>
<feature type="domain" description="C2H2-type" evidence="12">
    <location>
        <begin position="309"/>
        <end position="336"/>
    </location>
</feature>
<dbReference type="Gene3D" id="3.40.1800.20">
    <property type="match status" value="1"/>
</dbReference>
<evidence type="ECO:0000313" key="15">
    <source>
        <dbReference type="Proteomes" id="UP001431783"/>
    </source>
</evidence>
<dbReference type="FunFam" id="3.30.160.60:FF:000624">
    <property type="entry name" value="zinc finger protein 697"/>
    <property type="match status" value="1"/>
</dbReference>
<dbReference type="AlphaFoldDB" id="A0AAW1UNA1"/>
<evidence type="ECO:0000259" key="13">
    <source>
        <dbReference type="PROSITE" id="PS51915"/>
    </source>
</evidence>
<dbReference type="FunFam" id="3.30.160.60:FF:001485">
    <property type="entry name" value="Krueppel-related zinc finger protein"/>
    <property type="match status" value="1"/>
</dbReference>
<feature type="domain" description="C2H2-type" evidence="12">
    <location>
        <begin position="466"/>
        <end position="493"/>
    </location>
</feature>
<evidence type="ECO:0000256" key="3">
    <source>
        <dbReference type="ARBA" id="ARBA00022737"/>
    </source>
</evidence>
<dbReference type="Proteomes" id="UP001431783">
    <property type="component" value="Unassembled WGS sequence"/>
</dbReference>
<sequence>MTLFENKLSKLCRCCMQNGNHNVFTTMFERQPVVKILEYCISEKICSDDGLPENICQQCYDKIISYYLFILNFKKVQLHLLDIFKDSTGIEKDKTVLKERETLGSGFECNEEYSLIKKSQYNRIANSNIEINSNVCSKVELELEVFNIEHTANSEDLKNKDIQIQFLNNLNNGEREEITCRDLCKNNLSKEHFNNHLDECLTEKPCFSKNSTVEKLKPSFQKYICSECEECFEFMKQLEQHCRNTGHGIPRRFCCKICFKKFLSNTRLNDHMRIHNNDKPFKCSECGMTFTSNSNLKRHKKKHTGEKSYFCEVCSRGFIQKHTLTVHMRLHNGETPYVCELCGKGYRTKPLLHQHMYKHKDTETQIIRYRKYYLKYGKMKVECEICKKIITKSALYNHMKIQHGDGLKKFLCNLCGKTYATKMSLGVHMNIHTKKVSYNCTVCSKSFTHQNYLKTHLMLHSGERPHCCDLCGKTFVQRTHLDRHMKTHTGAKPYACSYCDKTFALNENLKVHTRIHTGETTHHCSICGKGFFNSSSKKKHEISIHKMHQKIHKN</sequence>
<keyword evidence="15" id="KW-1185">Reference proteome</keyword>
<feature type="domain" description="C2H2-type" evidence="12">
    <location>
        <begin position="337"/>
        <end position="364"/>
    </location>
</feature>
<keyword evidence="6" id="KW-0805">Transcription regulation</keyword>
<evidence type="ECO:0000313" key="14">
    <source>
        <dbReference type="EMBL" id="KAK9882643.1"/>
    </source>
</evidence>
<dbReference type="InterPro" id="IPR036236">
    <property type="entry name" value="Znf_C2H2_sf"/>
</dbReference>
<dbReference type="GO" id="GO:0008270">
    <property type="term" value="F:zinc ion binding"/>
    <property type="evidence" value="ECO:0007669"/>
    <property type="project" value="UniProtKB-UniRule"/>
</dbReference>
<dbReference type="Gene3D" id="3.30.160.60">
    <property type="entry name" value="Classic Zinc Finger"/>
    <property type="match status" value="9"/>
</dbReference>
<dbReference type="PANTHER" id="PTHR24394:SF29">
    <property type="entry name" value="MYONEURIN"/>
    <property type="match status" value="1"/>
</dbReference>
<comment type="subcellular location">
    <subcellularLocation>
        <location evidence="1">Nucleus</location>
    </subcellularLocation>
</comment>
<dbReference type="SMART" id="SM00868">
    <property type="entry name" value="zf-AD"/>
    <property type="match status" value="1"/>
</dbReference>
<dbReference type="Pfam" id="PF00096">
    <property type="entry name" value="zf-C2H2"/>
    <property type="match status" value="7"/>
</dbReference>
<comment type="caution">
    <text evidence="14">The sequence shown here is derived from an EMBL/GenBank/DDBJ whole genome shotgun (WGS) entry which is preliminary data.</text>
</comment>
<evidence type="ECO:0000256" key="5">
    <source>
        <dbReference type="ARBA" id="ARBA00022833"/>
    </source>
</evidence>
<dbReference type="FunFam" id="3.30.160.60:FF:002343">
    <property type="entry name" value="Zinc finger protein 33A"/>
    <property type="match status" value="1"/>
</dbReference>
<dbReference type="SUPFAM" id="SSF57716">
    <property type="entry name" value="Glucocorticoid receptor-like (DNA-binding domain)"/>
    <property type="match status" value="1"/>
</dbReference>
<organism evidence="14 15">
    <name type="scientific">Henosepilachna vigintioctopunctata</name>
    <dbReference type="NCBI Taxonomy" id="420089"/>
    <lineage>
        <taxon>Eukaryota</taxon>
        <taxon>Metazoa</taxon>
        <taxon>Ecdysozoa</taxon>
        <taxon>Arthropoda</taxon>
        <taxon>Hexapoda</taxon>
        <taxon>Insecta</taxon>
        <taxon>Pterygota</taxon>
        <taxon>Neoptera</taxon>
        <taxon>Endopterygota</taxon>
        <taxon>Coleoptera</taxon>
        <taxon>Polyphaga</taxon>
        <taxon>Cucujiformia</taxon>
        <taxon>Coccinelloidea</taxon>
        <taxon>Coccinellidae</taxon>
        <taxon>Epilachninae</taxon>
        <taxon>Epilachnini</taxon>
        <taxon>Henosepilachna</taxon>
    </lineage>
</organism>
<dbReference type="GO" id="GO:1990837">
    <property type="term" value="F:sequence-specific double-stranded DNA binding"/>
    <property type="evidence" value="ECO:0007669"/>
    <property type="project" value="UniProtKB-ARBA"/>
</dbReference>
<protein>
    <recommendedName>
        <fullName evidence="16">Gastrula zinc finger protein XlCGF57.1-like</fullName>
    </recommendedName>
</protein>
<evidence type="ECO:0000256" key="11">
    <source>
        <dbReference type="PROSITE-ProRule" id="PRU01263"/>
    </source>
</evidence>
<evidence type="ECO:0000256" key="6">
    <source>
        <dbReference type="ARBA" id="ARBA00023015"/>
    </source>
</evidence>
<evidence type="ECO:0000259" key="12">
    <source>
        <dbReference type="PROSITE" id="PS50157"/>
    </source>
</evidence>
<feature type="domain" description="C2H2-type" evidence="12">
    <location>
        <begin position="438"/>
        <end position="465"/>
    </location>
</feature>
<evidence type="ECO:0000256" key="4">
    <source>
        <dbReference type="ARBA" id="ARBA00022771"/>
    </source>
</evidence>
<feature type="domain" description="C2H2-type" evidence="12">
    <location>
        <begin position="494"/>
        <end position="521"/>
    </location>
</feature>
<feature type="binding site" evidence="11">
    <location>
        <position position="56"/>
    </location>
    <ligand>
        <name>Zn(2+)</name>
        <dbReference type="ChEBI" id="CHEBI:29105"/>
    </ligand>
</feature>
<feature type="domain" description="C2H2-type" evidence="12">
    <location>
        <begin position="253"/>
        <end position="280"/>
    </location>
</feature>
<dbReference type="PROSITE" id="PS50157">
    <property type="entry name" value="ZINC_FINGER_C2H2_2"/>
    <property type="match status" value="10"/>
</dbReference>
<name>A0AAW1UNA1_9CUCU</name>
<evidence type="ECO:0000256" key="10">
    <source>
        <dbReference type="PROSITE-ProRule" id="PRU00042"/>
    </source>
</evidence>